<dbReference type="InterPro" id="IPR003268">
    <property type="entry name" value="K_chnl_inward-rec_Kir1.1"/>
</dbReference>
<dbReference type="KEGG" id="ncc:104948774"/>
<evidence type="ECO:0000256" key="16">
    <source>
        <dbReference type="SAM" id="Phobius"/>
    </source>
</evidence>
<dbReference type="InterPro" id="IPR040445">
    <property type="entry name" value="Kir_TM"/>
</dbReference>
<feature type="site" description="Role in the control of polyamine-mediated channel gating and in the blocking by intracellular magnesium" evidence="14">
    <location>
        <position position="150"/>
    </location>
</feature>
<evidence type="ECO:0000256" key="13">
    <source>
        <dbReference type="ARBA" id="ARBA00034430"/>
    </source>
</evidence>
<evidence type="ECO:0000259" key="17">
    <source>
        <dbReference type="Pfam" id="PF01007"/>
    </source>
</evidence>
<keyword evidence="10 15" id="KW-0406">Ion transport</keyword>
<proteinExistence type="inferred from homology"/>
<reference evidence="20" key="1">
    <citation type="submission" date="2025-08" db="UniProtKB">
        <authorList>
            <consortium name="RefSeq"/>
        </authorList>
    </citation>
    <scope>IDENTIFICATION</scope>
    <source>
        <tissue evidence="20">Muscle</tissue>
    </source>
</reference>
<dbReference type="InterPro" id="IPR014756">
    <property type="entry name" value="Ig_E-set"/>
</dbReference>
<keyword evidence="3 15" id="KW-0813">Transport</keyword>
<evidence type="ECO:0000256" key="15">
    <source>
        <dbReference type="RuleBase" id="RU003822"/>
    </source>
</evidence>
<evidence type="ECO:0000256" key="3">
    <source>
        <dbReference type="ARBA" id="ARBA00022448"/>
    </source>
</evidence>
<evidence type="ECO:0000256" key="4">
    <source>
        <dbReference type="ARBA" id="ARBA00022475"/>
    </source>
</evidence>
<dbReference type="InterPro" id="IPR013518">
    <property type="entry name" value="K_chnl_inward-rec_Kir_cyto"/>
</dbReference>
<feature type="transmembrane region" description="Helical" evidence="16">
    <location>
        <begin position="136"/>
        <end position="159"/>
    </location>
</feature>
<evidence type="ECO:0000313" key="19">
    <source>
        <dbReference type="Proteomes" id="UP000504611"/>
    </source>
</evidence>
<evidence type="ECO:0000256" key="6">
    <source>
        <dbReference type="ARBA" id="ARBA00022692"/>
    </source>
</evidence>
<dbReference type="Pfam" id="PF01007">
    <property type="entry name" value="IRK"/>
    <property type="match status" value="1"/>
</dbReference>
<dbReference type="OrthoDB" id="273257at2759"/>
<dbReference type="PRINTS" id="PR01321">
    <property type="entry name" value="KIR11CHANNEL"/>
</dbReference>
<dbReference type="GO" id="GO:0034702">
    <property type="term" value="C:monoatomic ion channel complex"/>
    <property type="evidence" value="ECO:0007669"/>
    <property type="project" value="UniProtKB-KW"/>
</dbReference>
<evidence type="ECO:0000256" key="7">
    <source>
        <dbReference type="ARBA" id="ARBA00022882"/>
    </source>
</evidence>
<dbReference type="GO" id="GO:0015272">
    <property type="term" value="F:ATP-activated inward rectifier potassium channel activity"/>
    <property type="evidence" value="ECO:0007669"/>
    <property type="project" value="TreeGrafter"/>
</dbReference>
<comment type="subcellular location">
    <subcellularLocation>
        <location evidence="2">Cell membrane</location>
    </subcellularLocation>
    <subcellularLocation>
        <location evidence="1 15">Membrane</location>
        <topology evidence="1 15">Multi-pass membrane protein</topology>
    </subcellularLocation>
</comment>
<comment type="similarity">
    <text evidence="15">Belongs to the inward rectifier-type potassium channel (TC 1.A.2.1) family.</text>
</comment>
<keyword evidence="7 15" id="KW-0851">Voltage-gated channel</keyword>
<dbReference type="Proteomes" id="UP000504611">
    <property type="component" value="Unplaced"/>
</dbReference>
<dbReference type="InterPro" id="IPR041647">
    <property type="entry name" value="IRK_C"/>
</dbReference>
<dbReference type="InterPro" id="IPR016449">
    <property type="entry name" value="K_chnl_inward-rec_Kir"/>
</dbReference>
<evidence type="ECO:0000256" key="11">
    <source>
        <dbReference type="ARBA" id="ARBA00023136"/>
    </source>
</evidence>
<evidence type="ECO:0000256" key="10">
    <source>
        <dbReference type="ARBA" id="ARBA00023065"/>
    </source>
</evidence>
<evidence type="ECO:0000256" key="5">
    <source>
        <dbReference type="ARBA" id="ARBA00022538"/>
    </source>
</evidence>
<protein>
    <submittedName>
        <fullName evidence="20">ATP-sensitive inward rectifier potassium channel 1-like</fullName>
    </submittedName>
</protein>
<dbReference type="PRINTS" id="PR01320">
    <property type="entry name" value="KIRCHANNEL"/>
</dbReference>
<dbReference type="AlphaFoldDB" id="A0A6I9NDA9"/>
<dbReference type="PIRSF" id="PIRSF005465">
    <property type="entry name" value="GIRK_kir"/>
    <property type="match status" value="1"/>
</dbReference>
<comment type="catalytic activity">
    <reaction evidence="13">
        <text>K(+)(in) = K(+)(out)</text>
        <dbReference type="Rhea" id="RHEA:29463"/>
        <dbReference type="ChEBI" id="CHEBI:29103"/>
    </reaction>
</comment>
<dbReference type="PANTHER" id="PTHR11767">
    <property type="entry name" value="INWARD RECTIFIER POTASSIUM CHANNEL"/>
    <property type="match status" value="1"/>
</dbReference>
<keyword evidence="5 15" id="KW-0633">Potassium transport</keyword>
<dbReference type="GO" id="GO:0005886">
    <property type="term" value="C:plasma membrane"/>
    <property type="evidence" value="ECO:0007669"/>
    <property type="project" value="UniProtKB-SubCell"/>
</dbReference>
<keyword evidence="12 15" id="KW-0407">Ion channel</keyword>
<evidence type="ECO:0000256" key="8">
    <source>
        <dbReference type="ARBA" id="ARBA00022958"/>
    </source>
</evidence>
<evidence type="ECO:0000256" key="2">
    <source>
        <dbReference type="ARBA" id="ARBA00004236"/>
    </source>
</evidence>
<evidence type="ECO:0000256" key="14">
    <source>
        <dbReference type="PIRSR" id="PIRSR005465-1"/>
    </source>
</evidence>
<dbReference type="GO" id="GO:0034765">
    <property type="term" value="P:regulation of monoatomic ion transmembrane transport"/>
    <property type="evidence" value="ECO:0007669"/>
    <property type="project" value="InterPro"/>
</dbReference>
<feature type="transmembrane region" description="Helical" evidence="16">
    <location>
        <begin position="58"/>
        <end position="81"/>
    </location>
</feature>
<evidence type="ECO:0000259" key="18">
    <source>
        <dbReference type="Pfam" id="PF17655"/>
    </source>
</evidence>
<keyword evidence="8 15" id="KW-0630">Potassium</keyword>
<dbReference type="FunFam" id="2.60.40.1400:FF:000002">
    <property type="entry name" value="ATP-sensitive inward rectifier potassium channel 1"/>
    <property type="match status" value="1"/>
</dbReference>
<accession>A0A6I9NDA9</accession>
<feature type="domain" description="Inward rectifier potassium channel C-terminal" evidence="18">
    <location>
        <begin position="171"/>
        <end position="341"/>
    </location>
</feature>
<dbReference type="PANTHER" id="PTHR11767:SF6">
    <property type="entry name" value="ATP-SENSITIVE INWARD RECTIFIER POTASSIUM CHANNEL 1"/>
    <property type="match status" value="1"/>
</dbReference>
<dbReference type="Gene3D" id="2.60.40.1400">
    <property type="entry name" value="G protein-activated inward rectifier potassium channel 1"/>
    <property type="match status" value="1"/>
</dbReference>
<dbReference type="SUPFAM" id="SSF81296">
    <property type="entry name" value="E set domains"/>
    <property type="match status" value="1"/>
</dbReference>
<keyword evidence="6 15" id="KW-0812">Transmembrane</keyword>
<keyword evidence="4" id="KW-1003">Cell membrane</keyword>
<dbReference type="FunFam" id="1.10.287.70:FF:000036">
    <property type="entry name" value="ATP-sensitive inward rectifier potassium channel 1"/>
    <property type="match status" value="1"/>
</dbReference>
<sequence length="382" mass="42977">MFQVLQGHIQPAPHRGRKTRLVTKDGRCNIEFGNIEYSNHFAYLLDFWTTFVEIRWRFVLLLFVASFTGSWFVFSLLWYWIAKSNGDLTGQNRTDGHVQCIDNVNGLTTAFLYSLETQTTIGYGGRALTGHCAGTIALIIIQSLIGVFINCFMCGVILAKISLPKRRAKSITFSDTAVICLKKGSLCLLLRVANLRKTLLIGSQIYGKLLRTTTAPDGDTVILDQVDVGFMVDSGKDNLFFVCPLTLYHVINTSSPFYELSADSLPNQDFELVVFLDGTAESTSSSCQVRTSYIPQEIQWGFSFLPIISRTKTGKYRVDFSNFSKSVRVTTPHCVHCFETEADQKNHNSHNQENQDKQQKLGIDNLGFQVIDIHDSMDITKM</sequence>
<evidence type="ECO:0000256" key="12">
    <source>
        <dbReference type="ARBA" id="ARBA00023303"/>
    </source>
</evidence>
<evidence type="ECO:0000256" key="1">
    <source>
        <dbReference type="ARBA" id="ARBA00004141"/>
    </source>
</evidence>
<gene>
    <name evidence="20" type="primary">LOC104948774</name>
</gene>
<keyword evidence="11 16" id="KW-0472">Membrane</keyword>
<dbReference type="Gene3D" id="1.10.287.70">
    <property type="match status" value="1"/>
</dbReference>
<dbReference type="GO" id="GO:0007399">
    <property type="term" value="P:nervous system development"/>
    <property type="evidence" value="ECO:0007669"/>
    <property type="project" value="UniProtKB-ARBA"/>
</dbReference>
<evidence type="ECO:0000313" key="20">
    <source>
        <dbReference type="RefSeq" id="XP_010773303.1"/>
    </source>
</evidence>
<dbReference type="GeneID" id="104948774"/>
<dbReference type="RefSeq" id="XP_010773303.1">
    <property type="nucleotide sequence ID" value="XM_010775001.1"/>
</dbReference>
<evidence type="ECO:0000256" key="9">
    <source>
        <dbReference type="ARBA" id="ARBA00022989"/>
    </source>
</evidence>
<keyword evidence="9 16" id="KW-1133">Transmembrane helix</keyword>
<dbReference type="Pfam" id="PF17655">
    <property type="entry name" value="IRK_C"/>
    <property type="match status" value="1"/>
</dbReference>
<dbReference type="SUPFAM" id="SSF81324">
    <property type="entry name" value="Voltage-gated potassium channels"/>
    <property type="match status" value="1"/>
</dbReference>
<dbReference type="GO" id="GO:1990573">
    <property type="term" value="P:potassium ion import across plasma membrane"/>
    <property type="evidence" value="ECO:0007669"/>
    <property type="project" value="InterPro"/>
</dbReference>
<organism evidence="19 20">
    <name type="scientific">Notothenia coriiceps</name>
    <name type="common">black rockcod</name>
    <dbReference type="NCBI Taxonomy" id="8208"/>
    <lineage>
        <taxon>Eukaryota</taxon>
        <taxon>Metazoa</taxon>
        <taxon>Chordata</taxon>
        <taxon>Craniata</taxon>
        <taxon>Vertebrata</taxon>
        <taxon>Euteleostomi</taxon>
        <taxon>Actinopterygii</taxon>
        <taxon>Neopterygii</taxon>
        <taxon>Teleostei</taxon>
        <taxon>Neoteleostei</taxon>
        <taxon>Acanthomorphata</taxon>
        <taxon>Eupercaria</taxon>
        <taxon>Perciformes</taxon>
        <taxon>Notothenioidei</taxon>
        <taxon>Nototheniidae</taxon>
        <taxon>Notothenia</taxon>
    </lineage>
</organism>
<keyword evidence="19" id="KW-1185">Reference proteome</keyword>
<feature type="domain" description="Potassium channel inwardly rectifying transmembrane" evidence="17">
    <location>
        <begin position="22"/>
        <end position="164"/>
    </location>
</feature>
<name>A0A6I9NDA9_9TELE</name>